<evidence type="ECO:0000256" key="1">
    <source>
        <dbReference type="ARBA" id="ARBA00001974"/>
    </source>
</evidence>
<evidence type="ECO:0000256" key="3">
    <source>
        <dbReference type="ARBA" id="ARBA00022630"/>
    </source>
</evidence>
<dbReference type="Gene3D" id="1.20.140.10">
    <property type="entry name" value="Butyryl-CoA Dehydrogenase, subunit A, domain 3"/>
    <property type="match status" value="1"/>
</dbReference>
<dbReference type="InterPro" id="IPR006091">
    <property type="entry name" value="Acyl-CoA_Oxase/DH_mid-dom"/>
</dbReference>
<comment type="cofactor">
    <cofactor evidence="1 6">
        <name>FAD</name>
        <dbReference type="ChEBI" id="CHEBI:57692"/>
    </cofactor>
</comment>
<evidence type="ECO:0000256" key="5">
    <source>
        <dbReference type="ARBA" id="ARBA00023002"/>
    </source>
</evidence>
<accession>A0ABT5SWB7</accession>
<dbReference type="CDD" id="cd00567">
    <property type="entry name" value="ACAD"/>
    <property type="match status" value="1"/>
</dbReference>
<keyword evidence="3 6" id="KW-0285">Flavoprotein</keyword>
<keyword evidence="4 6" id="KW-0274">FAD</keyword>
<sequence length="418" mass="47551">MDFALPAELTRRLDALDDFIEREIVPLQEQDDNQRFFDHRREYARTDFENGGVPRPEWEELLGEMFRRADAAGWLRYGLPTEVGGSDGTNLDMAVIREHLAHRGLGLHNDLQNESSVVGNFPFAHMLMAFGTDAQREEFLEPMLTRTARLGFGLTEPDHGSDATWMETRAVRDGGDWVINGAKRWNSNMHAATHDVVFARTSGHDGDARGITAFFVPTDTPGFSVDFHWWTFNMPTDHAEVSLHDVRVPDEAVFGEEGEGLAVAQTFVHENRIRQAASGVGAGQYCIDCSVAHARERRTFGAPLATRQAIQWPLVELQTEGEMLRGLVRKTAWELDRVPHMEISDRVSMCNYRANRFVCDAADRAMQVHGGLGYSRHTPFEHIYRHHRRYRITEGAEEIQMRKVAAYLFRFAGPNKQR</sequence>
<dbReference type="EMBL" id="JAQZAO010000007">
    <property type="protein sequence ID" value="MDD7967154.1"/>
    <property type="molecule type" value="Genomic_DNA"/>
</dbReference>
<proteinExistence type="inferred from homology"/>
<name>A0ABT5SWB7_9PSEU</name>
<dbReference type="RefSeq" id="WP_274201684.1">
    <property type="nucleotide sequence ID" value="NZ_JAQZAO010000007.1"/>
</dbReference>
<evidence type="ECO:0000259" key="8">
    <source>
        <dbReference type="Pfam" id="PF02770"/>
    </source>
</evidence>
<dbReference type="Pfam" id="PF02771">
    <property type="entry name" value="Acyl-CoA_dh_N"/>
    <property type="match status" value="1"/>
</dbReference>
<dbReference type="SUPFAM" id="SSF56645">
    <property type="entry name" value="Acyl-CoA dehydrogenase NM domain-like"/>
    <property type="match status" value="1"/>
</dbReference>
<dbReference type="Gene3D" id="1.10.540.10">
    <property type="entry name" value="Acyl-CoA dehydrogenase/oxidase, N-terminal domain"/>
    <property type="match status" value="1"/>
</dbReference>
<evidence type="ECO:0000259" key="9">
    <source>
        <dbReference type="Pfam" id="PF02771"/>
    </source>
</evidence>
<dbReference type="InterPro" id="IPR046373">
    <property type="entry name" value="Acyl-CoA_Oxase/DH_mid-dom_sf"/>
</dbReference>
<evidence type="ECO:0000256" key="2">
    <source>
        <dbReference type="ARBA" id="ARBA00009347"/>
    </source>
</evidence>
<dbReference type="Gene3D" id="2.40.110.10">
    <property type="entry name" value="Butyryl-CoA Dehydrogenase, subunit A, domain 2"/>
    <property type="match status" value="1"/>
</dbReference>
<dbReference type="SUPFAM" id="SSF47203">
    <property type="entry name" value="Acyl-CoA dehydrogenase C-terminal domain-like"/>
    <property type="match status" value="1"/>
</dbReference>
<evidence type="ECO:0000313" key="11">
    <source>
        <dbReference type="Proteomes" id="UP001300763"/>
    </source>
</evidence>
<evidence type="ECO:0000259" key="7">
    <source>
        <dbReference type="Pfam" id="PF00441"/>
    </source>
</evidence>
<feature type="domain" description="Acyl-CoA dehydrogenase/oxidase N-terminal" evidence="9">
    <location>
        <begin position="33"/>
        <end position="145"/>
    </location>
</feature>
<dbReference type="Proteomes" id="UP001300763">
    <property type="component" value="Unassembled WGS sequence"/>
</dbReference>
<gene>
    <name evidence="10" type="ORF">PGB27_17600</name>
</gene>
<feature type="domain" description="Acyl-CoA oxidase/dehydrogenase middle" evidence="8">
    <location>
        <begin position="152"/>
        <end position="245"/>
    </location>
</feature>
<dbReference type="InterPro" id="IPR036250">
    <property type="entry name" value="AcylCo_DH-like_C"/>
</dbReference>
<dbReference type="InterPro" id="IPR050741">
    <property type="entry name" value="Acyl-CoA_dehydrogenase"/>
</dbReference>
<keyword evidence="5 6" id="KW-0560">Oxidoreductase</keyword>
<reference evidence="10 11" key="1">
    <citation type="submission" date="2023-02" db="EMBL/GenBank/DDBJ databases">
        <title>Genome sequencing required for Actinomycetospora new species description.</title>
        <authorList>
            <person name="Saimee Y."/>
            <person name="Duangmal K."/>
        </authorList>
    </citation>
    <scope>NUCLEOTIDE SEQUENCE [LARGE SCALE GENOMIC DNA]</scope>
    <source>
        <strain evidence="10 11">DW7H6</strain>
    </source>
</reference>
<dbReference type="Pfam" id="PF02770">
    <property type="entry name" value="Acyl-CoA_dh_M"/>
    <property type="match status" value="1"/>
</dbReference>
<dbReference type="PANTHER" id="PTHR48083">
    <property type="entry name" value="MEDIUM-CHAIN SPECIFIC ACYL-COA DEHYDROGENASE, MITOCHONDRIAL-RELATED"/>
    <property type="match status" value="1"/>
</dbReference>
<protein>
    <submittedName>
        <fullName evidence="10">Acyl-CoA dehydrogenase family protein</fullName>
    </submittedName>
</protein>
<evidence type="ECO:0000256" key="4">
    <source>
        <dbReference type="ARBA" id="ARBA00022827"/>
    </source>
</evidence>
<comment type="similarity">
    <text evidence="2 6">Belongs to the acyl-CoA dehydrogenase family.</text>
</comment>
<dbReference type="InterPro" id="IPR037069">
    <property type="entry name" value="AcylCoA_DH/ox_N_sf"/>
</dbReference>
<dbReference type="Pfam" id="PF00441">
    <property type="entry name" value="Acyl-CoA_dh_1"/>
    <property type="match status" value="1"/>
</dbReference>
<dbReference type="InterPro" id="IPR013786">
    <property type="entry name" value="AcylCoA_DH/ox_N"/>
</dbReference>
<feature type="domain" description="Acyl-CoA dehydrogenase/oxidase C-terminal" evidence="7">
    <location>
        <begin position="258"/>
        <end position="406"/>
    </location>
</feature>
<organism evidence="10 11">
    <name type="scientific">Actinomycetospora lemnae</name>
    <dbReference type="NCBI Taxonomy" id="3019891"/>
    <lineage>
        <taxon>Bacteria</taxon>
        <taxon>Bacillati</taxon>
        <taxon>Actinomycetota</taxon>
        <taxon>Actinomycetes</taxon>
        <taxon>Pseudonocardiales</taxon>
        <taxon>Pseudonocardiaceae</taxon>
        <taxon>Actinomycetospora</taxon>
    </lineage>
</organism>
<dbReference type="InterPro" id="IPR009100">
    <property type="entry name" value="AcylCoA_DH/oxidase_NM_dom_sf"/>
</dbReference>
<dbReference type="PANTHER" id="PTHR48083:SF2">
    <property type="entry name" value="MEDIUM-CHAIN SPECIFIC ACYL-COA DEHYDROGENASE, MITOCHONDRIAL"/>
    <property type="match status" value="1"/>
</dbReference>
<dbReference type="InterPro" id="IPR009075">
    <property type="entry name" value="AcylCo_DH/oxidase_C"/>
</dbReference>
<keyword evidence="11" id="KW-1185">Reference proteome</keyword>
<evidence type="ECO:0000313" key="10">
    <source>
        <dbReference type="EMBL" id="MDD7967154.1"/>
    </source>
</evidence>
<evidence type="ECO:0000256" key="6">
    <source>
        <dbReference type="RuleBase" id="RU362125"/>
    </source>
</evidence>
<comment type="caution">
    <text evidence="10">The sequence shown here is derived from an EMBL/GenBank/DDBJ whole genome shotgun (WGS) entry which is preliminary data.</text>
</comment>